<accession>X0X7L2</accession>
<comment type="caution">
    <text evidence="1">The sequence shown here is derived from an EMBL/GenBank/DDBJ whole genome shotgun (WGS) entry which is preliminary data.</text>
</comment>
<reference evidence="1" key="1">
    <citation type="journal article" date="2014" name="Front. Microbiol.">
        <title>High frequency of phylogenetically diverse reductive dehalogenase-homologous genes in deep subseafloor sedimentary metagenomes.</title>
        <authorList>
            <person name="Kawai M."/>
            <person name="Futagami T."/>
            <person name="Toyoda A."/>
            <person name="Takaki Y."/>
            <person name="Nishi S."/>
            <person name="Hori S."/>
            <person name="Arai W."/>
            <person name="Tsubouchi T."/>
            <person name="Morono Y."/>
            <person name="Uchiyama I."/>
            <person name="Ito T."/>
            <person name="Fujiyama A."/>
            <person name="Inagaki F."/>
            <person name="Takami H."/>
        </authorList>
    </citation>
    <scope>NUCLEOTIDE SEQUENCE</scope>
    <source>
        <strain evidence="1">Expedition CK06-06</strain>
    </source>
</reference>
<feature type="non-terminal residue" evidence="1">
    <location>
        <position position="1"/>
    </location>
</feature>
<name>X0X7L2_9ZZZZ</name>
<sequence>YLKEPIPILFDEGGHPYVMAPAKLKPVTVKVMIREKEAEDILERLETATDFCDHCSAPLKNTIKEYSAADDGLMYSSGGGTIASVFNCSFCERESIRWDAKFLEEHPEMGELKTR</sequence>
<dbReference type="AlphaFoldDB" id="X0X7L2"/>
<evidence type="ECO:0000313" key="1">
    <source>
        <dbReference type="EMBL" id="GAG39015.1"/>
    </source>
</evidence>
<dbReference type="EMBL" id="BARS01048673">
    <property type="protein sequence ID" value="GAG39015.1"/>
    <property type="molecule type" value="Genomic_DNA"/>
</dbReference>
<proteinExistence type="predicted"/>
<protein>
    <submittedName>
        <fullName evidence="1">Uncharacterized protein</fullName>
    </submittedName>
</protein>
<organism evidence="1">
    <name type="scientific">marine sediment metagenome</name>
    <dbReference type="NCBI Taxonomy" id="412755"/>
    <lineage>
        <taxon>unclassified sequences</taxon>
        <taxon>metagenomes</taxon>
        <taxon>ecological metagenomes</taxon>
    </lineage>
</organism>
<gene>
    <name evidence="1" type="ORF">S01H1_72904</name>
</gene>